<gene>
    <name evidence="2" type="ORF">ARMSODRAFT_1006830</name>
</gene>
<dbReference type="EMBL" id="KZ293448">
    <property type="protein sequence ID" value="PBK64959.1"/>
    <property type="molecule type" value="Genomic_DNA"/>
</dbReference>
<name>A0A2H3B209_9AGAR</name>
<feature type="region of interest" description="Disordered" evidence="1">
    <location>
        <begin position="1"/>
        <end position="78"/>
    </location>
</feature>
<dbReference type="AlphaFoldDB" id="A0A2H3B209"/>
<dbReference type="Proteomes" id="UP000218334">
    <property type="component" value="Unassembled WGS sequence"/>
</dbReference>
<evidence type="ECO:0000313" key="3">
    <source>
        <dbReference type="Proteomes" id="UP000218334"/>
    </source>
</evidence>
<evidence type="ECO:0000313" key="2">
    <source>
        <dbReference type="EMBL" id="PBK64959.1"/>
    </source>
</evidence>
<organism evidence="2 3">
    <name type="scientific">Armillaria solidipes</name>
    <dbReference type="NCBI Taxonomy" id="1076256"/>
    <lineage>
        <taxon>Eukaryota</taxon>
        <taxon>Fungi</taxon>
        <taxon>Dikarya</taxon>
        <taxon>Basidiomycota</taxon>
        <taxon>Agaricomycotina</taxon>
        <taxon>Agaricomycetes</taxon>
        <taxon>Agaricomycetidae</taxon>
        <taxon>Agaricales</taxon>
        <taxon>Marasmiineae</taxon>
        <taxon>Physalacriaceae</taxon>
        <taxon>Armillaria</taxon>
    </lineage>
</organism>
<keyword evidence="3" id="KW-1185">Reference proteome</keyword>
<evidence type="ECO:0000256" key="1">
    <source>
        <dbReference type="SAM" id="MobiDB-lite"/>
    </source>
</evidence>
<reference evidence="3" key="1">
    <citation type="journal article" date="2017" name="Nat. Ecol. Evol.">
        <title>Genome expansion and lineage-specific genetic innovations in the forest pathogenic fungi Armillaria.</title>
        <authorList>
            <person name="Sipos G."/>
            <person name="Prasanna A.N."/>
            <person name="Walter M.C."/>
            <person name="O'Connor E."/>
            <person name="Balint B."/>
            <person name="Krizsan K."/>
            <person name="Kiss B."/>
            <person name="Hess J."/>
            <person name="Varga T."/>
            <person name="Slot J."/>
            <person name="Riley R."/>
            <person name="Boka B."/>
            <person name="Rigling D."/>
            <person name="Barry K."/>
            <person name="Lee J."/>
            <person name="Mihaltcheva S."/>
            <person name="LaButti K."/>
            <person name="Lipzen A."/>
            <person name="Waldron R."/>
            <person name="Moloney N.M."/>
            <person name="Sperisen C."/>
            <person name="Kredics L."/>
            <person name="Vagvoelgyi C."/>
            <person name="Patrignani A."/>
            <person name="Fitzpatrick D."/>
            <person name="Nagy I."/>
            <person name="Doyle S."/>
            <person name="Anderson J.B."/>
            <person name="Grigoriev I.V."/>
            <person name="Gueldener U."/>
            <person name="Muensterkoetter M."/>
            <person name="Nagy L.G."/>
        </authorList>
    </citation>
    <scope>NUCLEOTIDE SEQUENCE [LARGE SCALE GENOMIC DNA]</scope>
    <source>
        <strain evidence="3">28-4</strain>
    </source>
</reference>
<accession>A0A2H3B209</accession>
<protein>
    <submittedName>
        <fullName evidence="2">Uncharacterized protein</fullName>
    </submittedName>
</protein>
<sequence length="202" mass="23075">MSRNDSVGVLSTRVVPSRRSTARGHDKPTAPKLPGTWYCERGATRNNETSSCADTSLEYHHRSRKRRQQGPREKGQVRLNSSRLSMNQGIACGDIWLELEMRYEHIKARWMAQQSRKKKVKVSEILPVFTGRYTTFLSTPVLERRIDMHPLIHRYKLQPTTKILMSTTTLRANVLRPPEPLQVLQVASPESSSLLRGLLNDG</sequence>
<feature type="compositionally biased region" description="Polar residues" evidence="1">
    <location>
        <begin position="44"/>
        <end position="54"/>
    </location>
</feature>
<proteinExistence type="predicted"/>